<keyword evidence="2" id="KW-1185">Reference proteome</keyword>
<protein>
    <submittedName>
        <fullName evidence="1">Uncharacterized protein</fullName>
    </submittedName>
</protein>
<sequence>MSRSSMVQVRPRQEDQIGRPVSRWDVEEMYFQYSPCHIEAERIHVQTQGADSEVHFWATMFGDVYSQNVGAFDGVVPSIWQKLVRNSIEDGRVFWVLDII</sequence>
<dbReference type="EMBL" id="CAJVRL010000068">
    <property type="protein sequence ID" value="CAG8956111.1"/>
    <property type="molecule type" value="Genomic_DNA"/>
</dbReference>
<comment type="caution">
    <text evidence="1">The sequence shown here is derived from an EMBL/GenBank/DDBJ whole genome shotgun (WGS) entry which is preliminary data.</text>
</comment>
<dbReference type="Proteomes" id="UP000696280">
    <property type="component" value="Unassembled WGS sequence"/>
</dbReference>
<evidence type="ECO:0000313" key="2">
    <source>
        <dbReference type="Proteomes" id="UP000696280"/>
    </source>
</evidence>
<evidence type="ECO:0000313" key="1">
    <source>
        <dbReference type="EMBL" id="CAG8956111.1"/>
    </source>
</evidence>
<proteinExistence type="predicted"/>
<name>A0A9N9KY65_9HELO</name>
<organism evidence="1 2">
    <name type="scientific">Hymenoscyphus fraxineus</name>
    <dbReference type="NCBI Taxonomy" id="746836"/>
    <lineage>
        <taxon>Eukaryota</taxon>
        <taxon>Fungi</taxon>
        <taxon>Dikarya</taxon>
        <taxon>Ascomycota</taxon>
        <taxon>Pezizomycotina</taxon>
        <taxon>Leotiomycetes</taxon>
        <taxon>Helotiales</taxon>
        <taxon>Helotiaceae</taxon>
        <taxon>Hymenoscyphus</taxon>
    </lineage>
</organism>
<gene>
    <name evidence="1" type="ORF">HYFRA_00011896</name>
</gene>
<dbReference type="AlphaFoldDB" id="A0A9N9KY65"/>
<reference evidence="1" key="1">
    <citation type="submission" date="2021-07" db="EMBL/GenBank/DDBJ databases">
        <authorList>
            <person name="Durling M."/>
        </authorList>
    </citation>
    <scope>NUCLEOTIDE SEQUENCE</scope>
</reference>
<accession>A0A9N9KY65</accession>